<evidence type="ECO:0000313" key="2">
    <source>
        <dbReference type="Proteomes" id="UP000033072"/>
    </source>
</evidence>
<protein>
    <submittedName>
        <fullName evidence="1">Uncharacterized protein</fullName>
    </submittedName>
</protein>
<dbReference type="AlphaFoldDB" id="A0A0E3S3V7"/>
<keyword evidence="2" id="KW-1185">Reference proteome</keyword>
<organism evidence="1 2">
    <name type="scientific">Methanosarcina lacustris Z-7289</name>
    <dbReference type="NCBI Taxonomy" id="1434111"/>
    <lineage>
        <taxon>Archaea</taxon>
        <taxon>Methanobacteriati</taxon>
        <taxon>Methanobacteriota</taxon>
        <taxon>Stenosarchaea group</taxon>
        <taxon>Methanomicrobia</taxon>
        <taxon>Methanosarcinales</taxon>
        <taxon>Methanosarcinaceae</taxon>
        <taxon>Methanosarcina</taxon>
    </lineage>
</organism>
<gene>
    <name evidence="1" type="ORF">MSLAZ_0177</name>
</gene>
<dbReference type="RefSeq" id="WP_048124249.1">
    <property type="nucleotide sequence ID" value="NZ_CP009515.1"/>
</dbReference>
<sequence>MKMYRRTPVKVKQYWKIKKRKTSFDGNETPHMRKKYIETRCKSIVIGDIPQIKHFNLWIFPVEIGGSLFGEK</sequence>
<evidence type="ECO:0000313" key="1">
    <source>
        <dbReference type="EMBL" id="AKB73438.1"/>
    </source>
</evidence>
<dbReference type="EMBL" id="CP009515">
    <property type="protein sequence ID" value="AKB73438.1"/>
    <property type="molecule type" value="Genomic_DNA"/>
</dbReference>
<accession>A0A0E3S3V7</accession>
<reference evidence="1 2" key="1">
    <citation type="submission" date="2014-07" db="EMBL/GenBank/DDBJ databases">
        <title>Methanogenic archaea and the global carbon cycle.</title>
        <authorList>
            <person name="Henriksen J.R."/>
            <person name="Luke J."/>
            <person name="Reinhart S."/>
            <person name="Benedict M.N."/>
            <person name="Youngblut N.D."/>
            <person name="Metcalf M.E."/>
            <person name="Whitaker R.J."/>
            <person name="Metcalf W.W."/>
        </authorList>
    </citation>
    <scope>NUCLEOTIDE SEQUENCE [LARGE SCALE GENOMIC DNA]</scope>
    <source>
        <strain evidence="1 2">Z-7289</strain>
    </source>
</reference>
<dbReference type="PATRIC" id="fig|1434111.4.peg.217"/>
<dbReference type="KEGG" id="mls:MSLAZ_0177"/>
<dbReference type="Proteomes" id="UP000033072">
    <property type="component" value="Chromosome"/>
</dbReference>
<dbReference type="HOGENOM" id="CLU_2712844_0_0_2"/>
<name>A0A0E3S3V7_9EURY</name>
<proteinExistence type="predicted"/>
<dbReference type="GeneID" id="24804849"/>